<dbReference type="GO" id="GO:0008478">
    <property type="term" value="F:pyridoxal kinase activity"/>
    <property type="evidence" value="ECO:0007669"/>
    <property type="project" value="UniProtKB-EC"/>
</dbReference>
<feature type="compositionally biased region" description="Low complexity" evidence="6">
    <location>
        <begin position="1"/>
        <end position="13"/>
    </location>
</feature>
<evidence type="ECO:0000256" key="5">
    <source>
        <dbReference type="ARBA" id="ARBA00022840"/>
    </source>
</evidence>
<keyword evidence="10" id="KW-1185">Reference proteome</keyword>
<evidence type="ECO:0000259" key="7">
    <source>
        <dbReference type="Pfam" id="PF08543"/>
    </source>
</evidence>
<dbReference type="SUPFAM" id="SSF53613">
    <property type="entry name" value="Ribokinase-like"/>
    <property type="match status" value="1"/>
</dbReference>
<dbReference type="AlphaFoldDB" id="A0AAU8I287"/>
<evidence type="ECO:0000256" key="3">
    <source>
        <dbReference type="ARBA" id="ARBA00022741"/>
    </source>
</evidence>
<keyword evidence="2 9" id="KW-0808">Transferase</keyword>
<dbReference type="RefSeq" id="WP_242160445.1">
    <property type="nucleotide sequence ID" value="NZ_CP131914.1"/>
</dbReference>
<evidence type="ECO:0000256" key="1">
    <source>
        <dbReference type="ARBA" id="ARBA00012104"/>
    </source>
</evidence>
<dbReference type="GO" id="GO:0005829">
    <property type="term" value="C:cytosol"/>
    <property type="evidence" value="ECO:0007669"/>
    <property type="project" value="TreeGrafter"/>
</dbReference>
<evidence type="ECO:0000313" key="9">
    <source>
        <dbReference type="EMBL" id="XCI79517.1"/>
    </source>
</evidence>
<dbReference type="NCBIfam" id="TIGR00687">
    <property type="entry name" value="pyridox_kin"/>
    <property type="match status" value="1"/>
</dbReference>
<reference evidence="8" key="2">
    <citation type="submission" date="2022-01" db="EMBL/GenBank/DDBJ databases">
        <authorList>
            <person name="Rana R."/>
            <person name="Patil P.B."/>
        </authorList>
    </citation>
    <scope>NUCLEOTIDE SEQUENCE</scope>
    <source>
        <strain evidence="8">PPL560</strain>
    </source>
</reference>
<evidence type="ECO:0000256" key="6">
    <source>
        <dbReference type="SAM" id="MobiDB-lite"/>
    </source>
</evidence>
<evidence type="ECO:0000256" key="4">
    <source>
        <dbReference type="ARBA" id="ARBA00022777"/>
    </source>
</evidence>
<dbReference type="GO" id="GO:0005524">
    <property type="term" value="F:ATP binding"/>
    <property type="evidence" value="ECO:0007669"/>
    <property type="project" value="UniProtKB-KW"/>
</dbReference>
<keyword evidence="3" id="KW-0547">Nucleotide-binding</keyword>
<dbReference type="EMBL" id="JAKJPQ010000011">
    <property type="protein sequence ID" value="MCI2262603.1"/>
    <property type="molecule type" value="Genomic_DNA"/>
</dbReference>
<dbReference type="CDD" id="cd01173">
    <property type="entry name" value="pyridoxal_pyridoxamine_kinase"/>
    <property type="match status" value="1"/>
</dbReference>
<organism evidence="9">
    <name type="scientific">Xanthomonas indica</name>
    <dbReference type="NCBI Taxonomy" id="2912242"/>
    <lineage>
        <taxon>Bacteria</taxon>
        <taxon>Pseudomonadati</taxon>
        <taxon>Pseudomonadota</taxon>
        <taxon>Gammaproteobacteria</taxon>
        <taxon>Lysobacterales</taxon>
        <taxon>Lysobacteraceae</taxon>
        <taxon>Xanthomonas</taxon>
    </lineage>
</organism>
<dbReference type="EMBL" id="CP131914">
    <property type="protein sequence ID" value="XCI79517.1"/>
    <property type="molecule type" value="Genomic_DNA"/>
</dbReference>
<sequence>MNDASAKSSAAASHLIHGRRQRPDGPVPVDVISVQSQLVYGHAGNSAAVPPMRALGLRVAEIPTTLLSNAPFYATLRGKVLPSDWFADLLLGASERGLPQRARMLVSGYFGSVGNGAAFADWLDATLPQCPTLRYCLDPVIGDTHTGPYVEPGLEAIFAERLLPHAWLVTPNAFELGRLTGMPALAQDEAIAAARVLLARGPEWVLAHSVSGDAGQLVTLAVSHEAVYRWCSPLLPVDVAGTGDVLMALLVAFLLRGDSFEAAIGRAIAGVHAALEATLAADVEELDVLAAAPAALATPLRFVAERLA</sequence>
<proteinExistence type="predicted"/>
<dbReference type="KEGG" id="xin:Q7W82_14680"/>
<dbReference type="EC" id="2.7.1.35" evidence="1"/>
<evidence type="ECO:0000313" key="8">
    <source>
        <dbReference type="EMBL" id="MCI2262603.1"/>
    </source>
</evidence>
<evidence type="ECO:0000313" key="10">
    <source>
        <dbReference type="Proteomes" id="UP001430647"/>
    </source>
</evidence>
<accession>A0AAU8I287</accession>
<dbReference type="Proteomes" id="UP001430647">
    <property type="component" value="Unassembled WGS sequence"/>
</dbReference>
<feature type="domain" description="Pyridoxamine kinase/Phosphomethylpyrimidine kinase" evidence="7">
    <location>
        <begin position="131"/>
        <end position="280"/>
    </location>
</feature>
<protein>
    <recommendedName>
        <fullName evidence="1">pyridoxal kinase</fullName>
        <ecNumber evidence="1">2.7.1.35</ecNumber>
    </recommendedName>
</protein>
<reference evidence="8 10" key="1">
    <citation type="journal article" date="2022" name="Curr. Microbiol.">
        <title>Xanthomonas indica sp. nov., a Novel Member of Non-Pathogenic Xanthomonas Community from Healthy Rice Seeds.</title>
        <authorList>
            <person name="Rana R."/>
            <person name="Madhavan V.N."/>
            <person name="Saroha T."/>
            <person name="Bansal K."/>
            <person name="Kaur A."/>
            <person name="Sonti R.V."/>
            <person name="Patel H.K."/>
            <person name="Patil P.B."/>
        </authorList>
    </citation>
    <scope>NUCLEOTIDE SEQUENCE [LARGE SCALE GENOMIC DNA]</scope>
    <source>
        <strain evidence="8 10">PPL560</strain>
    </source>
</reference>
<reference evidence="9" key="3">
    <citation type="submission" date="2023-08" db="EMBL/GenBank/DDBJ databases">
        <title>Complete genome sequence of Xanthomonas indica.</title>
        <authorList>
            <person name="Patil P.B."/>
            <person name="Rana R."/>
        </authorList>
    </citation>
    <scope>NUCLEOTIDE SEQUENCE</scope>
    <source>
        <strain evidence="9">PPL560</strain>
    </source>
</reference>
<gene>
    <name evidence="9" type="primary">pdxY</name>
    <name evidence="8" type="ORF">L3V74_13765</name>
    <name evidence="9" type="ORF">Q7W82_14680</name>
</gene>
<dbReference type="InterPro" id="IPR029056">
    <property type="entry name" value="Ribokinase-like"/>
</dbReference>
<dbReference type="InterPro" id="IPR013749">
    <property type="entry name" value="PM/HMP-P_kinase-1"/>
</dbReference>
<dbReference type="Pfam" id="PF08543">
    <property type="entry name" value="Phos_pyr_kin"/>
    <property type="match status" value="1"/>
</dbReference>
<keyword evidence="4 9" id="KW-0418">Kinase</keyword>
<dbReference type="PANTHER" id="PTHR10534:SF2">
    <property type="entry name" value="PYRIDOXAL KINASE"/>
    <property type="match status" value="1"/>
</dbReference>
<name>A0AAU8I287_9XANT</name>
<dbReference type="PANTHER" id="PTHR10534">
    <property type="entry name" value="PYRIDOXAL KINASE"/>
    <property type="match status" value="1"/>
</dbReference>
<evidence type="ECO:0000256" key="2">
    <source>
        <dbReference type="ARBA" id="ARBA00022679"/>
    </source>
</evidence>
<dbReference type="GO" id="GO:0009443">
    <property type="term" value="P:pyridoxal 5'-phosphate salvage"/>
    <property type="evidence" value="ECO:0007669"/>
    <property type="project" value="InterPro"/>
</dbReference>
<feature type="region of interest" description="Disordered" evidence="6">
    <location>
        <begin position="1"/>
        <end position="26"/>
    </location>
</feature>
<dbReference type="Gene3D" id="3.40.1190.20">
    <property type="match status" value="1"/>
</dbReference>
<keyword evidence="5" id="KW-0067">ATP-binding</keyword>
<dbReference type="InterPro" id="IPR004625">
    <property type="entry name" value="PyrdxlKinase"/>
</dbReference>